<evidence type="ECO:0000313" key="1">
    <source>
        <dbReference type="EMBL" id="CAF4999159.1"/>
    </source>
</evidence>
<feature type="non-terminal residue" evidence="1">
    <location>
        <position position="1"/>
    </location>
</feature>
<evidence type="ECO:0000313" key="2">
    <source>
        <dbReference type="Proteomes" id="UP000663873"/>
    </source>
</evidence>
<organism evidence="1 2">
    <name type="scientific">Rotaria socialis</name>
    <dbReference type="NCBI Taxonomy" id="392032"/>
    <lineage>
        <taxon>Eukaryota</taxon>
        <taxon>Metazoa</taxon>
        <taxon>Spiralia</taxon>
        <taxon>Gnathifera</taxon>
        <taxon>Rotifera</taxon>
        <taxon>Eurotatoria</taxon>
        <taxon>Bdelloidea</taxon>
        <taxon>Philodinida</taxon>
        <taxon>Philodinidae</taxon>
        <taxon>Rotaria</taxon>
    </lineage>
</organism>
<reference evidence="1" key="1">
    <citation type="submission" date="2021-02" db="EMBL/GenBank/DDBJ databases">
        <authorList>
            <person name="Nowell W R."/>
        </authorList>
    </citation>
    <scope>NUCLEOTIDE SEQUENCE</scope>
</reference>
<proteinExistence type="predicted"/>
<dbReference type="AlphaFoldDB" id="A0A822A7L0"/>
<dbReference type="EMBL" id="CAJOBP010109861">
    <property type="protein sequence ID" value="CAF4999159.1"/>
    <property type="molecule type" value="Genomic_DNA"/>
</dbReference>
<comment type="caution">
    <text evidence="1">The sequence shown here is derived from an EMBL/GenBank/DDBJ whole genome shotgun (WGS) entry which is preliminary data.</text>
</comment>
<sequence length="66" mass="7247">VRWPCHSSITQGDVIIDQIDCYGLAMDDQKYLYVSNTKKNEVRLYQSGDRNGTLVAGGNGKGADPN</sequence>
<dbReference type="Proteomes" id="UP000663873">
    <property type="component" value="Unassembled WGS sequence"/>
</dbReference>
<accession>A0A822A7L0</accession>
<name>A0A822A7L0_9BILA</name>
<gene>
    <name evidence="1" type="ORF">UJA718_LOCUS50179</name>
</gene>
<keyword evidence="2" id="KW-1185">Reference proteome</keyword>
<dbReference type="SUPFAM" id="SSF50956">
    <property type="entry name" value="Thermostable phytase (3-phytase)"/>
    <property type="match status" value="1"/>
</dbReference>
<protein>
    <submittedName>
        <fullName evidence="1">Uncharacterized protein</fullName>
    </submittedName>
</protein>